<protein>
    <submittedName>
        <fullName evidence="2">Uncharacterized protein</fullName>
    </submittedName>
</protein>
<feature type="region of interest" description="Disordered" evidence="1">
    <location>
        <begin position="1"/>
        <end position="30"/>
    </location>
</feature>
<dbReference type="OrthoDB" id="4204700at2759"/>
<dbReference type="EMBL" id="AMGV01000007">
    <property type="protein sequence ID" value="KEF55503.1"/>
    <property type="molecule type" value="Genomic_DNA"/>
</dbReference>
<feature type="compositionally biased region" description="Polar residues" evidence="1">
    <location>
        <begin position="310"/>
        <end position="319"/>
    </location>
</feature>
<dbReference type="VEuPathDB" id="FungiDB:A1O9_08253"/>
<dbReference type="STRING" id="1182545.A0A072P876"/>
<reference evidence="2 3" key="1">
    <citation type="submission" date="2013-03" db="EMBL/GenBank/DDBJ databases">
        <title>The Genome Sequence of Exophiala aquamarina CBS 119918.</title>
        <authorList>
            <consortium name="The Broad Institute Genomics Platform"/>
            <person name="Cuomo C."/>
            <person name="de Hoog S."/>
            <person name="Gorbushina A."/>
            <person name="Walker B."/>
            <person name="Young S.K."/>
            <person name="Zeng Q."/>
            <person name="Gargeya S."/>
            <person name="Fitzgerald M."/>
            <person name="Haas B."/>
            <person name="Abouelleil A."/>
            <person name="Allen A.W."/>
            <person name="Alvarado L."/>
            <person name="Arachchi H.M."/>
            <person name="Berlin A.M."/>
            <person name="Chapman S.B."/>
            <person name="Gainer-Dewar J."/>
            <person name="Goldberg J."/>
            <person name="Griggs A."/>
            <person name="Gujja S."/>
            <person name="Hansen M."/>
            <person name="Howarth C."/>
            <person name="Imamovic A."/>
            <person name="Ireland A."/>
            <person name="Larimer J."/>
            <person name="McCowan C."/>
            <person name="Murphy C."/>
            <person name="Pearson M."/>
            <person name="Poon T.W."/>
            <person name="Priest M."/>
            <person name="Roberts A."/>
            <person name="Saif S."/>
            <person name="Shea T."/>
            <person name="Sisk P."/>
            <person name="Sykes S."/>
            <person name="Wortman J."/>
            <person name="Nusbaum C."/>
            <person name="Birren B."/>
        </authorList>
    </citation>
    <scope>NUCLEOTIDE SEQUENCE [LARGE SCALE GENOMIC DNA]</scope>
    <source>
        <strain evidence="2 3">CBS 119918</strain>
    </source>
</reference>
<feature type="compositionally biased region" description="Basic and acidic residues" evidence="1">
    <location>
        <begin position="413"/>
        <end position="449"/>
    </location>
</feature>
<evidence type="ECO:0000256" key="1">
    <source>
        <dbReference type="SAM" id="MobiDB-lite"/>
    </source>
</evidence>
<name>A0A072P876_9EURO</name>
<sequence length="473" mass="52981">MASQGPPPSSLPPSMGPGAHPVQPGNTSRVQMWDRSTYKVQIDSEYLTLKYTPRDRGEVQQHVSFNNLPLGSFKRWLLYGGPQRAYSSGIYAIDTIRVFEGLVERQLTPREAEGLVYLTSNTEVYAITGSLVGCLAGSTYAWRTREKMKFPLRAAQPLERYNNFPNRYLPILRGSVAQTAWHITRANVWAAAGVMAIRPLFAAMGNYALWSGLAEDERTKDLPPLIQANSKERRQRGENTRTRGPHQAQHIKAQDDLQSQALDQDQAYTLDQAPQDWDQQTFSKNDSETRDFRGPGDFKPTEPVAPSVSGRGNSHSFPNPNKPPANADVFFDDDDDASPTAGQALRPESQGGSAWDRIRKGESSGPSSRQAQNQGYTPNSPSPTSPRGWRRVGTQKQDAQFENSADSFSFSKTEADKQFGREQAQKDFDDMLDRERRQSGSDDYDRGMKAVESGQENPTNSDLSLWEQRRRRN</sequence>
<feature type="region of interest" description="Disordered" evidence="1">
    <location>
        <begin position="271"/>
        <end position="473"/>
    </location>
</feature>
<evidence type="ECO:0000313" key="2">
    <source>
        <dbReference type="EMBL" id="KEF55503.1"/>
    </source>
</evidence>
<gene>
    <name evidence="2" type="ORF">A1O9_08253</name>
</gene>
<evidence type="ECO:0000313" key="3">
    <source>
        <dbReference type="Proteomes" id="UP000027920"/>
    </source>
</evidence>
<accession>A0A072P876</accession>
<dbReference type="HOGENOM" id="CLU_541838_0_0_1"/>
<keyword evidence="3" id="KW-1185">Reference proteome</keyword>
<feature type="compositionally biased region" description="Basic and acidic residues" evidence="1">
    <location>
        <begin position="285"/>
        <end position="300"/>
    </location>
</feature>
<organism evidence="2 3">
    <name type="scientific">Exophiala aquamarina CBS 119918</name>
    <dbReference type="NCBI Taxonomy" id="1182545"/>
    <lineage>
        <taxon>Eukaryota</taxon>
        <taxon>Fungi</taxon>
        <taxon>Dikarya</taxon>
        <taxon>Ascomycota</taxon>
        <taxon>Pezizomycotina</taxon>
        <taxon>Eurotiomycetes</taxon>
        <taxon>Chaetothyriomycetidae</taxon>
        <taxon>Chaetothyriales</taxon>
        <taxon>Herpotrichiellaceae</taxon>
        <taxon>Exophiala</taxon>
    </lineage>
</organism>
<feature type="compositionally biased region" description="Polar residues" evidence="1">
    <location>
        <begin position="364"/>
        <end position="379"/>
    </location>
</feature>
<feature type="compositionally biased region" description="Polar residues" evidence="1">
    <location>
        <begin position="394"/>
        <end position="412"/>
    </location>
</feature>
<comment type="caution">
    <text evidence="2">The sequence shown here is derived from an EMBL/GenBank/DDBJ whole genome shotgun (WGS) entry which is preliminary data.</text>
</comment>
<dbReference type="GeneID" id="25283166"/>
<proteinExistence type="predicted"/>
<feature type="region of interest" description="Disordered" evidence="1">
    <location>
        <begin position="222"/>
        <end position="258"/>
    </location>
</feature>
<dbReference type="Proteomes" id="UP000027920">
    <property type="component" value="Unassembled WGS sequence"/>
</dbReference>
<feature type="compositionally biased region" description="Basic and acidic residues" evidence="1">
    <location>
        <begin position="230"/>
        <end position="241"/>
    </location>
</feature>
<dbReference type="RefSeq" id="XP_013258093.1">
    <property type="nucleotide sequence ID" value="XM_013402639.1"/>
</dbReference>
<feature type="compositionally biased region" description="Pro residues" evidence="1">
    <location>
        <begin position="1"/>
        <end position="15"/>
    </location>
</feature>
<dbReference type="AlphaFoldDB" id="A0A072P876"/>
<feature type="compositionally biased region" description="Polar residues" evidence="1">
    <location>
        <begin position="454"/>
        <end position="463"/>
    </location>
</feature>